<dbReference type="GO" id="GO:1990904">
    <property type="term" value="C:ribonucleoprotein complex"/>
    <property type="evidence" value="ECO:0007669"/>
    <property type="project" value="UniProtKB-KW"/>
</dbReference>
<sequence>MATAKELKELSIEDLKTRATEMKATLVQDNLKLRTGALDNPSERTTHRRDLARVLTVLTAKSKTK</sequence>
<dbReference type="HAMAP" id="MF_00374">
    <property type="entry name" value="Ribosomal_uL29"/>
    <property type="match status" value="1"/>
</dbReference>
<reference evidence="6 7" key="1">
    <citation type="submission" date="2017-08" db="EMBL/GenBank/DDBJ databases">
        <title>Infants hospitalized years apart are colonized by the same room-sourced microbial strains.</title>
        <authorList>
            <person name="Brooks B."/>
            <person name="Olm M.R."/>
            <person name="Firek B.A."/>
            <person name="Baker R."/>
            <person name="Thomas B.C."/>
            <person name="Morowitz M.J."/>
            <person name="Banfield J.F."/>
        </authorList>
    </citation>
    <scope>NUCLEOTIDE SEQUENCE [LARGE SCALE GENOMIC DNA]</scope>
    <source>
        <strain evidence="6">S2_003_000_R2_14</strain>
    </source>
</reference>
<dbReference type="InterPro" id="IPR036049">
    <property type="entry name" value="Ribosomal_uL29_sf"/>
</dbReference>
<evidence type="ECO:0000256" key="1">
    <source>
        <dbReference type="ARBA" id="ARBA00009254"/>
    </source>
</evidence>
<evidence type="ECO:0000256" key="2">
    <source>
        <dbReference type="ARBA" id="ARBA00022980"/>
    </source>
</evidence>
<dbReference type="GO" id="GO:0003735">
    <property type="term" value="F:structural constituent of ribosome"/>
    <property type="evidence" value="ECO:0007669"/>
    <property type="project" value="InterPro"/>
</dbReference>
<dbReference type="CDD" id="cd00427">
    <property type="entry name" value="Ribosomal_L29_HIP"/>
    <property type="match status" value="1"/>
</dbReference>
<proteinExistence type="inferred from homology"/>
<dbReference type="NCBIfam" id="TIGR00012">
    <property type="entry name" value="L29"/>
    <property type="match status" value="1"/>
</dbReference>
<dbReference type="GO" id="GO:0006412">
    <property type="term" value="P:translation"/>
    <property type="evidence" value="ECO:0007669"/>
    <property type="project" value="UniProtKB-UniRule"/>
</dbReference>
<evidence type="ECO:0000256" key="4">
    <source>
        <dbReference type="ARBA" id="ARBA00035204"/>
    </source>
</evidence>
<dbReference type="SUPFAM" id="SSF46561">
    <property type="entry name" value="Ribosomal protein L29 (L29p)"/>
    <property type="match status" value="1"/>
</dbReference>
<dbReference type="GO" id="GO:0005840">
    <property type="term" value="C:ribosome"/>
    <property type="evidence" value="ECO:0007669"/>
    <property type="project" value="UniProtKB-KW"/>
</dbReference>
<evidence type="ECO:0000313" key="7">
    <source>
        <dbReference type="Proteomes" id="UP000249061"/>
    </source>
</evidence>
<protein>
    <recommendedName>
        <fullName evidence="4 5">Large ribosomal subunit protein uL29</fullName>
    </recommendedName>
</protein>
<comment type="similarity">
    <text evidence="1 5">Belongs to the universal ribosomal protein uL29 family.</text>
</comment>
<dbReference type="AlphaFoldDB" id="A0A2W5ULE8"/>
<dbReference type="EMBL" id="QFQP01000019">
    <property type="protein sequence ID" value="PZR09888.1"/>
    <property type="molecule type" value="Genomic_DNA"/>
</dbReference>
<keyword evidence="2 5" id="KW-0689">Ribosomal protein</keyword>
<dbReference type="Pfam" id="PF00831">
    <property type="entry name" value="Ribosomal_L29"/>
    <property type="match status" value="1"/>
</dbReference>
<comment type="caution">
    <text evidence="6">The sequence shown here is derived from an EMBL/GenBank/DDBJ whole genome shotgun (WGS) entry which is preliminary data.</text>
</comment>
<evidence type="ECO:0000256" key="5">
    <source>
        <dbReference type="HAMAP-Rule" id="MF_00374"/>
    </source>
</evidence>
<organism evidence="6 7">
    <name type="scientific">Archangium gephyra</name>
    <dbReference type="NCBI Taxonomy" id="48"/>
    <lineage>
        <taxon>Bacteria</taxon>
        <taxon>Pseudomonadati</taxon>
        <taxon>Myxococcota</taxon>
        <taxon>Myxococcia</taxon>
        <taxon>Myxococcales</taxon>
        <taxon>Cystobacterineae</taxon>
        <taxon>Archangiaceae</taxon>
        <taxon>Archangium</taxon>
    </lineage>
</organism>
<name>A0A2W5ULE8_9BACT</name>
<dbReference type="Proteomes" id="UP000249061">
    <property type="component" value="Unassembled WGS sequence"/>
</dbReference>
<gene>
    <name evidence="5" type="primary">rpmC</name>
    <name evidence="6" type="ORF">DI536_21400</name>
</gene>
<dbReference type="InterPro" id="IPR001854">
    <property type="entry name" value="Ribosomal_uL29"/>
</dbReference>
<evidence type="ECO:0000313" key="6">
    <source>
        <dbReference type="EMBL" id="PZR09888.1"/>
    </source>
</evidence>
<evidence type="ECO:0000256" key="3">
    <source>
        <dbReference type="ARBA" id="ARBA00023274"/>
    </source>
</evidence>
<accession>A0A2W5ULE8</accession>
<keyword evidence="3 5" id="KW-0687">Ribonucleoprotein</keyword>
<dbReference type="Gene3D" id="1.10.287.310">
    <property type="match status" value="1"/>
</dbReference>